<proteinExistence type="inferred from homology"/>
<reference evidence="2 3" key="1">
    <citation type="submission" date="2015-10" db="EMBL/GenBank/DDBJ databases">
        <title>Draft genomes sequences of Candida glabrata isolates 1A, 1B, 2A, 2B, 3A and 3B.</title>
        <authorList>
            <person name="Haavelsrud O.E."/>
            <person name="Gaustad P."/>
        </authorList>
    </citation>
    <scope>NUCLEOTIDE SEQUENCE [LARGE SCALE GENOMIC DNA]</scope>
    <source>
        <strain evidence="2">910700640</strain>
    </source>
</reference>
<dbReference type="InterPro" id="IPR018870">
    <property type="entry name" value="Tti2"/>
</dbReference>
<gene>
    <name evidence="2" type="ORF">AO440_003873</name>
</gene>
<dbReference type="VEuPathDB" id="FungiDB:GWK60_M00297"/>
<dbReference type="GO" id="GO:0006974">
    <property type="term" value="P:DNA damage response"/>
    <property type="evidence" value="ECO:0007669"/>
    <property type="project" value="EnsemblFungi"/>
</dbReference>
<dbReference type="Pfam" id="PF10521">
    <property type="entry name" value="Tti2"/>
    <property type="match status" value="1"/>
</dbReference>
<sequence length="420" mass="49134">MKCGNLIIVANGDIDDKDIINLACDEVLDTDDDLIHNDALDWRNIILNLSFRCYSVNDEDYLLAEKSNLVISRYFSRASRDKILEITSFLITKIQPLLINKKNAVIDKQSKGLNPKLGFSFGDDEVYEIWKKNGGMRSIPLCLTILSHLPIDKISTNLWWISPFILNLLDATSDLQNLRLPGVKLLHVMLEKVFIDQYSNKWLKFKDTGLFQEYERILINFCFYLPPSYDSQNTLLIWRQVFPAIYSLYKAQYIEDEYQLRLHILKFISEVILQNCLPRCGCKYDQLTSFLIHFMIEMIRTLGEKSTIYIQRVIYDIGQYLIKDPFFTAFDKLIFETIELVEAIIGYCNTTRVLEHRYDILGIILLIYGKLKNEESMSDKIRKQLQHTIKMLKDRGCNFSYEIKHLKSVKGIDYTELFAV</sequence>
<evidence type="ECO:0000313" key="3">
    <source>
        <dbReference type="Proteomes" id="UP000054886"/>
    </source>
</evidence>
<comment type="similarity">
    <text evidence="1">Belongs to the TTI2 family.</text>
</comment>
<protein>
    <submittedName>
        <fullName evidence="2">TEL2-interacting protein 2</fullName>
    </submittedName>
</protein>
<dbReference type="GO" id="GO:0031669">
    <property type="term" value="P:cellular response to nutrient levels"/>
    <property type="evidence" value="ECO:0007669"/>
    <property type="project" value="EnsemblFungi"/>
</dbReference>
<dbReference type="VEuPathDB" id="FungiDB:B1J91_M00396g"/>
<dbReference type="Proteomes" id="UP000054886">
    <property type="component" value="Unassembled WGS sequence"/>
</dbReference>
<comment type="caution">
    <text evidence="2">The sequence shown here is derived from an EMBL/GenBank/DDBJ whole genome shotgun (WGS) entry which is preliminary data.</text>
</comment>
<dbReference type="GO" id="GO:0034605">
    <property type="term" value="P:cellular response to heat"/>
    <property type="evidence" value="ECO:0007669"/>
    <property type="project" value="EnsemblFungi"/>
</dbReference>
<dbReference type="VEuPathDB" id="FungiDB:CAGL0M00396g"/>
<evidence type="ECO:0000313" key="2">
    <source>
        <dbReference type="EMBL" id="KTB08045.1"/>
    </source>
</evidence>
<name>A0A0W0CC93_CANGB</name>
<organism evidence="2 3">
    <name type="scientific">Candida glabrata</name>
    <name type="common">Yeast</name>
    <name type="synonym">Torulopsis glabrata</name>
    <dbReference type="NCBI Taxonomy" id="5478"/>
    <lineage>
        <taxon>Eukaryota</taxon>
        <taxon>Fungi</taxon>
        <taxon>Dikarya</taxon>
        <taxon>Ascomycota</taxon>
        <taxon>Saccharomycotina</taxon>
        <taxon>Saccharomycetes</taxon>
        <taxon>Saccharomycetales</taxon>
        <taxon>Saccharomycetaceae</taxon>
        <taxon>Nakaseomyces</taxon>
    </lineage>
</organism>
<evidence type="ECO:0000256" key="1">
    <source>
        <dbReference type="ARBA" id="ARBA00034736"/>
    </source>
</evidence>
<dbReference type="GO" id="GO:0071472">
    <property type="term" value="P:cellular response to salt stress"/>
    <property type="evidence" value="ECO:0007669"/>
    <property type="project" value="EnsemblFungi"/>
</dbReference>
<dbReference type="AlphaFoldDB" id="A0A0W0CC93"/>
<dbReference type="GO" id="GO:0110078">
    <property type="term" value="C:TTT Hsp90 cochaperone complex"/>
    <property type="evidence" value="ECO:0007669"/>
    <property type="project" value="EnsemblFungi"/>
</dbReference>
<dbReference type="EMBL" id="LLZZ01000106">
    <property type="protein sequence ID" value="KTB08045.1"/>
    <property type="molecule type" value="Genomic_DNA"/>
</dbReference>
<accession>A0A0W0CC93</accession>
<dbReference type="VEuPathDB" id="FungiDB:GVI51_M00297"/>